<dbReference type="VEuPathDB" id="TrichDB:TRFO_41061"/>
<sequence length="72" mass="8616">MLEKWSRYEEDKKLLDDYKLFYEGKIKISPFIISKGSAYNQLKKALKLVSEVESEIKTNPWKKLEYQSNLIK</sequence>
<reference evidence="1" key="1">
    <citation type="submission" date="2016-10" db="EMBL/GenBank/DDBJ databases">
        <authorList>
            <person name="Benchimol M."/>
            <person name="Almeida L.G."/>
            <person name="Vasconcelos A.T."/>
            <person name="Perreira-Neves A."/>
            <person name="Rosa I.A."/>
            <person name="Tasca T."/>
            <person name="Bogo M.R."/>
            <person name="de Souza W."/>
        </authorList>
    </citation>
    <scope>NUCLEOTIDE SEQUENCE [LARGE SCALE GENOMIC DNA]</scope>
    <source>
        <strain evidence="1">K</strain>
    </source>
</reference>
<dbReference type="RefSeq" id="XP_068370504.1">
    <property type="nucleotide sequence ID" value="XM_068513564.1"/>
</dbReference>
<keyword evidence="2" id="KW-1185">Reference proteome</keyword>
<evidence type="ECO:0000313" key="2">
    <source>
        <dbReference type="Proteomes" id="UP000179807"/>
    </source>
</evidence>
<dbReference type="GeneID" id="94848268"/>
<gene>
    <name evidence="1" type="ORF">TRFO_41061</name>
</gene>
<dbReference type="Proteomes" id="UP000179807">
    <property type="component" value="Unassembled WGS sequence"/>
</dbReference>
<dbReference type="AlphaFoldDB" id="A0A1J4L2P8"/>
<name>A0A1J4L2P8_9EUKA</name>
<protein>
    <submittedName>
        <fullName evidence="1">Uncharacterized protein</fullName>
    </submittedName>
</protein>
<accession>A0A1J4L2P8</accession>
<dbReference type="EMBL" id="MLAK01000009">
    <property type="protein sequence ID" value="OHT17368.1"/>
    <property type="molecule type" value="Genomic_DNA"/>
</dbReference>
<proteinExistence type="predicted"/>
<organism evidence="1 2">
    <name type="scientific">Tritrichomonas foetus</name>
    <dbReference type="NCBI Taxonomy" id="1144522"/>
    <lineage>
        <taxon>Eukaryota</taxon>
        <taxon>Metamonada</taxon>
        <taxon>Parabasalia</taxon>
        <taxon>Tritrichomonadida</taxon>
        <taxon>Tritrichomonadidae</taxon>
        <taxon>Tritrichomonas</taxon>
    </lineage>
</organism>
<evidence type="ECO:0000313" key="1">
    <source>
        <dbReference type="EMBL" id="OHT17368.1"/>
    </source>
</evidence>
<comment type="caution">
    <text evidence="1">The sequence shown here is derived from an EMBL/GenBank/DDBJ whole genome shotgun (WGS) entry which is preliminary data.</text>
</comment>